<protein>
    <recommendedName>
        <fullName evidence="4">DNA mismatch repair protein HSM3 N-terminal domain-containing protein</fullName>
    </recommendedName>
</protein>
<feature type="compositionally biased region" description="Low complexity" evidence="1">
    <location>
        <begin position="183"/>
        <end position="193"/>
    </location>
</feature>
<name>A0A136JDC8_9PEZI</name>
<sequence>MRRVAVNMASDDVPITGLDELDAHLDNLLEDPSLDIQRQLFDYVELQLTDSNTPALIPRLLPKITEILNVFQQDPAVLCSLAMRLLDPLALTQVLSLASEDALVLAMRSPAPSANLLSMAVLHKGARSPGDAAIIAVMKPLMTAFIAQWLGSPDVGVGEKGLRVLGDLLDTDCEARSQDTDDTSSSGQNGSNTVVATRKSRPPGQGLVWRRIFQDRDIYSLIMSYCSSHQSSPPLDERQRTIAQGRLFRILPRLAALNLAAVSRSEFADLHQQFSAASRNSESNDGLLQFAALHMIDREDTLLHLCLIDFFNDLVTTQATLPYSAYRIDTLKALVRDATAHDPQLRGALSTLPERTEPEEAEELERFLRSIL</sequence>
<dbReference type="OrthoDB" id="4538483at2759"/>
<evidence type="ECO:0000313" key="2">
    <source>
        <dbReference type="EMBL" id="KXJ95146.1"/>
    </source>
</evidence>
<evidence type="ECO:0008006" key="4">
    <source>
        <dbReference type="Google" id="ProtNLM"/>
    </source>
</evidence>
<proteinExistence type="predicted"/>
<dbReference type="STRING" id="196109.A0A136JDC8"/>
<reference evidence="3" key="1">
    <citation type="submission" date="2016-02" db="EMBL/GenBank/DDBJ databases">
        <title>Draft genome sequence of Microdochium bolleyi, a fungal endophyte of beachgrass.</title>
        <authorList>
            <consortium name="DOE Joint Genome Institute"/>
            <person name="David A.S."/>
            <person name="May G."/>
            <person name="Haridas S."/>
            <person name="Lim J."/>
            <person name="Wang M."/>
            <person name="Labutti K."/>
            <person name="Lipzen A."/>
            <person name="Barry K."/>
            <person name="Grigoriev I.V."/>
        </authorList>
    </citation>
    <scope>NUCLEOTIDE SEQUENCE [LARGE SCALE GENOMIC DNA]</scope>
    <source>
        <strain evidence="3">J235TASD1</strain>
    </source>
</reference>
<evidence type="ECO:0000313" key="3">
    <source>
        <dbReference type="Proteomes" id="UP000070501"/>
    </source>
</evidence>
<dbReference type="InParanoid" id="A0A136JDC8"/>
<dbReference type="EMBL" id="KQ964246">
    <property type="protein sequence ID" value="KXJ95146.1"/>
    <property type="molecule type" value="Genomic_DNA"/>
</dbReference>
<dbReference type="Proteomes" id="UP000070501">
    <property type="component" value="Unassembled WGS sequence"/>
</dbReference>
<evidence type="ECO:0000256" key="1">
    <source>
        <dbReference type="SAM" id="MobiDB-lite"/>
    </source>
</evidence>
<feature type="region of interest" description="Disordered" evidence="1">
    <location>
        <begin position="175"/>
        <end position="202"/>
    </location>
</feature>
<organism evidence="2 3">
    <name type="scientific">Microdochium bolleyi</name>
    <dbReference type="NCBI Taxonomy" id="196109"/>
    <lineage>
        <taxon>Eukaryota</taxon>
        <taxon>Fungi</taxon>
        <taxon>Dikarya</taxon>
        <taxon>Ascomycota</taxon>
        <taxon>Pezizomycotina</taxon>
        <taxon>Sordariomycetes</taxon>
        <taxon>Xylariomycetidae</taxon>
        <taxon>Xylariales</taxon>
        <taxon>Microdochiaceae</taxon>
        <taxon>Microdochium</taxon>
    </lineage>
</organism>
<gene>
    <name evidence="2" type="ORF">Micbo1qcDRAFT_24501</name>
</gene>
<accession>A0A136JDC8</accession>
<keyword evidence="3" id="KW-1185">Reference proteome</keyword>
<dbReference type="AlphaFoldDB" id="A0A136JDC8"/>